<dbReference type="GO" id="GO:0008652">
    <property type="term" value="P:amino acid biosynthetic process"/>
    <property type="evidence" value="ECO:0007669"/>
    <property type="project" value="UniProtKB-ARBA"/>
</dbReference>
<dbReference type="PANTHER" id="PTHR42743:SF11">
    <property type="entry name" value="AMINODEOXYCHORISMATE LYASE"/>
    <property type="match status" value="1"/>
</dbReference>
<dbReference type="InterPro" id="IPR001544">
    <property type="entry name" value="Aminotrans_IV"/>
</dbReference>
<dbReference type="EMBL" id="LK996017">
    <property type="protein sequence ID" value="CDX03410.1"/>
    <property type="molecule type" value="Genomic_DNA"/>
</dbReference>
<dbReference type="PANTHER" id="PTHR42743">
    <property type="entry name" value="AMINO-ACID AMINOTRANSFERASE"/>
    <property type="match status" value="1"/>
</dbReference>
<evidence type="ECO:0000256" key="2">
    <source>
        <dbReference type="ARBA" id="ARBA00009320"/>
    </source>
</evidence>
<dbReference type="Pfam" id="PF01063">
    <property type="entry name" value="Aminotran_4"/>
    <property type="match status" value="1"/>
</dbReference>
<dbReference type="InterPro" id="IPR043131">
    <property type="entry name" value="BCAT-like_N"/>
</dbReference>
<dbReference type="FunFam" id="3.20.10.10:FF:000002">
    <property type="entry name" value="D-alanine aminotransferase"/>
    <property type="match status" value="1"/>
</dbReference>
<dbReference type="InterPro" id="IPR050571">
    <property type="entry name" value="Class-IV_PLP-Dep_Aminotrnsfr"/>
</dbReference>
<dbReference type="GO" id="GO:0005829">
    <property type="term" value="C:cytosol"/>
    <property type="evidence" value="ECO:0007669"/>
    <property type="project" value="TreeGrafter"/>
</dbReference>
<dbReference type="RefSeq" id="WP_005816999.1">
    <property type="nucleotide sequence ID" value="NZ_CABKQQ010000060.1"/>
</dbReference>
<evidence type="ECO:0000313" key="4">
    <source>
        <dbReference type="EMBL" id="CDX03410.1"/>
    </source>
</evidence>
<dbReference type="PATRIC" id="fig|49338.4.peg.3786"/>
<gene>
    <name evidence="4" type="ORF">DPCES_3524</name>
</gene>
<accession>A0A098B4V7</accession>
<reference evidence="4" key="1">
    <citation type="submission" date="2014-07" db="EMBL/GenBank/DDBJ databases">
        <authorList>
            <person name="Hornung V.Bastian."/>
        </authorList>
    </citation>
    <scope>NUCLEOTIDE SEQUENCE</scope>
    <source>
        <strain evidence="4">PCE-S</strain>
    </source>
</reference>
<dbReference type="Gene3D" id="3.30.470.10">
    <property type="match status" value="1"/>
</dbReference>
<evidence type="ECO:0000256" key="1">
    <source>
        <dbReference type="ARBA" id="ARBA00001933"/>
    </source>
</evidence>
<proteinExistence type="inferred from homology"/>
<keyword evidence="4" id="KW-0808">Transferase</keyword>
<organism evidence="4">
    <name type="scientific">Desulfitobacterium hafniense</name>
    <name type="common">Desulfitobacterium frappieri</name>
    <dbReference type="NCBI Taxonomy" id="49338"/>
    <lineage>
        <taxon>Bacteria</taxon>
        <taxon>Bacillati</taxon>
        <taxon>Bacillota</taxon>
        <taxon>Clostridia</taxon>
        <taxon>Eubacteriales</taxon>
        <taxon>Desulfitobacteriaceae</taxon>
        <taxon>Desulfitobacterium</taxon>
    </lineage>
</organism>
<dbReference type="InterPro" id="IPR043132">
    <property type="entry name" value="BCAT-like_C"/>
</dbReference>
<dbReference type="CDD" id="cd00449">
    <property type="entry name" value="PLPDE_IV"/>
    <property type="match status" value="1"/>
</dbReference>
<dbReference type="SUPFAM" id="SSF56752">
    <property type="entry name" value="D-aminoacid aminotransferase-like PLP-dependent enzymes"/>
    <property type="match status" value="1"/>
</dbReference>
<comment type="cofactor">
    <cofactor evidence="1">
        <name>pyridoxal 5'-phosphate</name>
        <dbReference type="ChEBI" id="CHEBI:597326"/>
    </cofactor>
</comment>
<name>A0A098B4V7_DESHA</name>
<comment type="similarity">
    <text evidence="2">Belongs to the class-IV pyridoxal-phosphate-dependent aminotransferase family.</text>
</comment>
<keyword evidence="3" id="KW-0663">Pyridoxal phosphate</keyword>
<protein>
    <submittedName>
        <fullName evidence="4">Aminotransferase, class IV</fullName>
    </submittedName>
</protein>
<sequence>MLDKNDRLVLFGYGIFETLKVNGLHIEVPRLHYRRMSKGAEQLGIPMPSYEVWREALEQNVQREASAARREGTAFALRVTLSGGAGQGVPPQWLYHSRPIPYTEKDYQEGIPIAILSCPRNEYSPLVQIKSTNTMENILAKQEAEEKGAREGLWLNTKGYLVEGTLSNLFFVRNGILYTPSLPCGCLPGTRRQIVLECAQKLGIPWVEGEFSLAFLEDAEEVFLTNALMGILPVSRVDGRRIEVADAAERSLRLRINEFYHNYITSCAGSQ</sequence>
<keyword evidence="4" id="KW-0032">Aminotransferase</keyword>
<evidence type="ECO:0000256" key="3">
    <source>
        <dbReference type="ARBA" id="ARBA00022898"/>
    </source>
</evidence>
<dbReference type="AlphaFoldDB" id="A0A098B4V7"/>
<dbReference type="GO" id="GO:0008483">
    <property type="term" value="F:transaminase activity"/>
    <property type="evidence" value="ECO:0007669"/>
    <property type="project" value="UniProtKB-KW"/>
</dbReference>
<dbReference type="InterPro" id="IPR036038">
    <property type="entry name" value="Aminotransferase-like"/>
</dbReference>
<dbReference type="Gene3D" id="3.20.10.10">
    <property type="entry name" value="D-amino Acid Aminotransferase, subunit A, domain 2"/>
    <property type="match status" value="1"/>
</dbReference>
<dbReference type="GO" id="GO:0046394">
    <property type="term" value="P:carboxylic acid biosynthetic process"/>
    <property type="evidence" value="ECO:0007669"/>
    <property type="project" value="UniProtKB-ARBA"/>
</dbReference>